<protein>
    <submittedName>
        <fullName evidence="1">Uncharacterized protein</fullName>
    </submittedName>
</protein>
<evidence type="ECO:0000313" key="2">
    <source>
        <dbReference type="Proteomes" id="UP000821865"/>
    </source>
</evidence>
<organism evidence="1 2">
    <name type="scientific">Dermacentor silvarum</name>
    <name type="common">Tick</name>
    <dbReference type="NCBI Taxonomy" id="543639"/>
    <lineage>
        <taxon>Eukaryota</taxon>
        <taxon>Metazoa</taxon>
        <taxon>Ecdysozoa</taxon>
        <taxon>Arthropoda</taxon>
        <taxon>Chelicerata</taxon>
        <taxon>Arachnida</taxon>
        <taxon>Acari</taxon>
        <taxon>Parasitiformes</taxon>
        <taxon>Ixodida</taxon>
        <taxon>Ixodoidea</taxon>
        <taxon>Ixodidae</taxon>
        <taxon>Rhipicephalinae</taxon>
        <taxon>Dermacentor</taxon>
    </lineage>
</organism>
<keyword evidence="2" id="KW-1185">Reference proteome</keyword>
<proteinExistence type="predicted"/>
<evidence type="ECO:0000313" key="1">
    <source>
        <dbReference type="EMBL" id="KAH7948790.1"/>
    </source>
</evidence>
<name>A0ACB8CP46_DERSI</name>
<gene>
    <name evidence="1" type="ORF">HPB49_002265</name>
</gene>
<dbReference type="Proteomes" id="UP000821865">
    <property type="component" value="Chromosome 5"/>
</dbReference>
<dbReference type="EMBL" id="CM023474">
    <property type="protein sequence ID" value="KAH7948790.1"/>
    <property type="molecule type" value="Genomic_DNA"/>
</dbReference>
<accession>A0ACB8CP46</accession>
<sequence>MAKVARLHASVQDKVEEAAKSASCSVGAGPTSMEGSVGNASKSTQAAGTLDASDVALNAETEDPAEEKGPSSCNRVSWPNAVTSSLIRIWEDYYPKLNSNTENTSLYEEMAAKLNAGLSPGEALYTANQVLVKINRLKKRYWKEKRTGCARGGSSGREWSIRLHSFLGSLPASDDDQLVDQNVENTPALAPRLRQRLPWHQIPKRGTLASNDSKKNRAARSLHRRDADFDPWSLSRQLTFSFPH</sequence>
<reference evidence="1" key="1">
    <citation type="submission" date="2020-05" db="EMBL/GenBank/DDBJ databases">
        <title>Large-scale comparative analyses of tick genomes elucidate their genetic diversity and vector capacities.</title>
        <authorList>
            <person name="Jia N."/>
            <person name="Wang J."/>
            <person name="Shi W."/>
            <person name="Du L."/>
            <person name="Sun Y."/>
            <person name="Zhan W."/>
            <person name="Jiang J."/>
            <person name="Wang Q."/>
            <person name="Zhang B."/>
            <person name="Ji P."/>
            <person name="Sakyi L.B."/>
            <person name="Cui X."/>
            <person name="Yuan T."/>
            <person name="Jiang B."/>
            <person name="Yang W."/>
            <person name="Lam T.T.-Y."/>
            <person name="Chang Q."/>
            <person name="Ding S."/>
            <person name="Wang X."/>
            <person name="Zhu J."/>
            <person name="Ruan X."/>
            <person name="Zhao L."/>
            <person name="Wei J."/>
            <person name="Que T."/>
            <person name="Du C."/>
            <person name="Cheng J."/>
            <person name="Dai P."/>
            <person name="Han X."/>
            <person name="Huang E."/>
            <person name="Gao Y."/>
            <person name="Liu J."/>
            <person name="Shao H."/>
            <person name="Ye R."/>
            <person name="Li L."/>
            <person name="Wei W."/>
            <person name="Wang X."/>
            <person name="Wang C."/>
            <person name="Yang T."/>
            <person name="Huo Q."/>
            <person name="Li W."/>
            <person name="Guo W."/>
            <person name="Chen H."/>
            <person name="Zhou L."/>
            <person name="Ni X."/>
            <person name="Tian J."/>
            <person name="Zhou Y."/>
            <person name="Sheng Y."/>
            <person name="Liu T."/>
            <person name="Pan Y."/>
            <person name="Xia L."/>
            <person name="Li J."/>
            <person name="Zhao F."/>
            <person name="Cao W."/>
        </authorList>
    </citation>
    <scope>NUCLEOTIDE SEQUENCE</scope>
    <source>
        <strain evidence="1">Dsil-2018</strain>
    </source>
</reference>
<comment type="caution">
    <text evidence="1">The sequence shown here is derived from an EMBL/GenBank/DDBJ whole genome shotgun (WGS) entry which is preliminary data.</text>
</comment>